<feature type="domain" description="Bulb-type lectin" evidence="23">
    <location>
        <begin position="32"/>
        <end position="155"/>
    </location>
</feature>
<evidence type="ECO:0000256" key="10">
    <source>
        <dbReference type="ARBA" id="ARBA00022777"/>
    </source>
</evidence>
<dbReference type="PROSITE" id="PS50026">
    <property type="entry name" value="EGF_3"/>
    <property type="match status" value="1"/>
</dbReference>
<evidence type="ECO:0000256" key="9">
    <source>
        <dbReference type="ARBA" id="ARBA00022741"/>
    </source>
</evidence>
<evidence type="ECO:0000259" key="21">
    <source>
        <dbReference type="PROSITE" id="PS50011"/>
    </source>
</evidence>
<dbReference type="FunFam" id="3.30.200.20:FF:000145">
    <property type="entry name" value="receptor-like serine/threonine-protein kinase SD1-8"/>
    <property type="match status" value="1"/>
</dbReference>
<dbReference type="PROSITE" id="PS50948">
    <property type="entry name" value="PAN"/>
    <property type="match status" value="1"/>
</dbReference>
<dbReference type="CDD" id="cd00028">
    <property type="entry name" value="B_lectin"/>
    <property type="match status" value="2"/>
</dbReference>
<dbReference type="Pfam" id="PF07714">
    <property type="entry name" value="PK_Tyr_Ser-Thr"/>
    <property type="match status" value="2"/>
</dbReference>
<evidence type="ECO:0000256" key="5">
    <source>
        <dbReference type="ARBA" id="ARBA00022536"/>
    </source>
</evidence>
<protein>
    <recommendedName>
        <fullName evidence="2">non-specific serine/threonine protein kinase</fullName>
        <ecNumber evidence="2">2.7.11.1</ecNumber>
    </recommendedName>
</protein>
<keyword evidence="4" id="KW-0723">Serine/threonine-protein kinase</keyword>
<dbReference type="SMART" id="SM00220">
    <property type="entry name" value="S_TKc"/>
    <property type="match status" value="1"/>
</dbReference>
<keyword evidence="16" id="KW-0325">Glycoprotein</keyword>
<comment type="catalytic activity">
    <reaction evidence="18">
        <text>L-seryl-[protein] + ATP = O-phospho-L-seryl-[protein] + ADP + H(+)</text>
        <dbReference type="Rhea" id="RHEA:17989"/>
        <dbReference type="Rhea" id="RHEA-COMP:9863"/>
        <dbReference type="Rhea" id="RHEA-COMP:11604"/>
        <dbReference type="ChEBI" id="CHEBI:15378"/>
        <dbReference type="ChEBI" id="CHEBI:29999"/>
        <dbReference type="ChEBI" id="CHEBI:30616"/>
        <dbReference type="ChEBI" id="CHEBI:83421"/>
        <dbReference type="ChEBI" id="CHEBI:456216"/>
        <dbReference type="EC" id="2.7.11.1"/>
    </reaction>
</comment>
<dbReference type="GO" id="GO:0004674">
    <property type="term" value="F:protein serine/threonine kinase activity"/>
    <property type="evidence" value="ECO:0007669"/>
    <property type="project" value="UniProtKB-KW"/>
</dbReference>
<organism evidence="25 26">
    <name type="scientific">Clitoria ternatea</name>
    <name type="common">Butterfly pea</name>
    <dbReference type="NCBI Taxonomy" id="43366"/>
    <lineage>
        <taxon>Eukaryota</taxon>
        <taxon>Viridiplantae</taxon>
        <taxon>Streptophyta</taxon>
        <taxon>Embryophyta</taxon>
        <taxon>Tracheophyta</taxon>
        <taxon>Spermatophyta</taxon>
        <taxon>Magnoliopsida</taxon>
        <taxon>eudicotyledons</taxon>
        <taxon>Gunneridae</taxon>
        <taxon>Pentapetalae</taxon>
        <taxon>rosids</taxon>
        <taxon>fabids</taxon>
        <taxon>Fabales</taxon>
        <taxon>Fabaceae</taxon>
        <taxon>Papilionoideae</taxon>
        <taxon>50 kb inversion clade</taxon>
        <taxon>NPAAA clade</taxon>
        <taxon>indigoferoid/millettioid clade</taxon>
        <taxon>Phaseoleae</taxon>
        <taxon>Clitoria</taxon>
    </lineage>
</organism>
<evidence type="ECO:0000256" key="11">
    <source>
        <dbReference type="ARBA" id="ARBA00022840"/>
    </source>
</evidence>
<evidence type="ECO:0000256" key="6">
    <source>
        <dbReference type="ARBA" id="ARBA00022679"/>
    </source>
</evidence>
<evidence type="ECO:0000256" key="13">
    <source>
        <dbReference type="ARBA" id="ARBA00023136"/>
    </source>
</evidence>
<dbReference type="InterPro" id="IPR011009">
    <property type="entry name" value="Kinase-like_dom_sf"/>
</dbReference>
<feature type="domain" description="EGF-like" evidence="22">
    <location>
        <begin position="291"/>
        <end position="327"/>
    </location>
</feature>
<evidence type="ECO:0000256" key="15">
    <source>
        <dbReference type="ARBA" id="ARBA00023170"/>
    </source>
</evidence>
<keyword evidence="26" id="KW-1185">Reference proteome</keyword>
<evidence type="ECO:0000256" key="2">
    <source>
        <dbReference type="ARBA" id="ARBA00012513"/>
    </source>
</evidence>
<dbReference type="InterPro" id="IPR000742">
    <property type="entry name" value="EGF"/>
</dbReference>
<dbReference type="CDD" id="cd14066">
    <property type="entry name" value="STKc_IRAK"/>
    <property type="match status" value="1"/>
</dbReference>
<evidence type="ECO:0000256" key="4">
    <source>
        <dbReference type="ARBA" id="ARBA00022527"/>
    </source>
</evidence>
<comment type="catalytic activity">
    <reaction evidence="17">
        <text>L-threonyl-[protein] + ATP = O-phospho-L-threonyl-[protein] + ADP + H(+)</text>
        <dbReference type="Rhea" id="RHEA:46608"/>
        <dbReference type="Rhea" id="RHEA-COMP:11060"/>
        <dbReference type="Rhea" id="RHEA-COMP:11605"/>
        <dbReference type="ChEBI" id="CHEBI:15378"/>
        <dbReference type="ChEBI" id="CHEBI:30013"/>
        <dbReference type="ChEBI" id="CHEBI:30616"/>
        <dbReference type="ChEBI" id="CHEBI:61977"/>
        <dbReference type="ChEBI" id="CHEBI:456216"/>
        <dbReference type="EC" id="2.7.11.1"/>
    </reaction>
</comment>
<dbReference type="PROSITE" id="PS50011">
    <property type="entry name" value="PROTEIN_KINASE_DOM"/>
    <property type="match status" value="1"/>
</dbReference>
<dbReference type="InterPro" id="IPR003609">
    <property type="entry name" value="Pan_app"/>
</dbReference>
<evidence type="ECO:0000256" key="20">
    <source>
        <dbReference type="SAM" id="MobiDB-lite"/>
    </source>
</evidence>
<keyword evidence="10" id="KW-0418">Kinase</keyword>
<dbReference type="EMBL" id="JAYKXN010000005">
    <property type="protein sequence ID" value="KAK7286818.1"/>
    <property type="molecule type" value="Genomic_DNA"/>
</dbReference>
<dbReference type="SMART" id="SM00108">
    <property type="entry name" value="B_lectin"/>
    <property type="match status" value="2"/>
</dbReference>
<feature type="compositionally biased region" description="Low complexity" evidence="20">
    <location>
        <begin position="764"/>
        <end position="776"/>
    </location>
</feature>
<feature type="region of interest" description="Disordered" evidence="20">
    <location>
        <begin position="764"/>
        <end position="794"/>
    </location>
</feature>
<feature type="domain" description="Bulb-type lectin" evidence="23">
    <location>
        <begin position="778"/>
        <end position="897"/>
    </location>
</feature>
<dbReference type="Gene3D" id="2.90.10.10">
    <property type="entry name" value="Bulb-type lectin domain"/>
    <property type="match status" value="2"/>
</dbReference>
<keyword evidence="8" id="KW-0732">Signal</keyword>
<keyword evidence="14" id="KW-1015">Disulfide bond</keyword>
<dbReference type="CDD" id="cd00054">
    <property type="entry name" value="EGF_CA"/>
    <property type="match status" value="1"/>
</dbReference>
<evidence type="ECO:0000256" key="12">
    <source>
        <dbReference type="ARBA" id="ARBA00022989"/>
    </source>
</evidence>
<evidence type="ECO:0000259" key="22">
    <source>
        <dbReference type="PROSITE" id="PS50026"/>
    </source>
</evidence>
<keyword evidence="5 19" id="KW-0245">EGF-like domain</keyword>
<sequence>MGFFPSLINSLLIVVLILFSIFHLALSLTSVNGTITSTRFIRDHEIIISNNTDFKLGFFSPPNSTHRYLGIWYISESYVVWIANRDQPLINDSSGVFKIHKDGNLVVMNGEKTVIWSTNVTTTKKNVTNSSAQLDDSGNLILLDDTSGERLWDSFTHPADAAVPGMRISANKVTGKKMEYVSRKSDSDPSTGYFTASLERLDAPEVFYWYNKTRPYWRTGPWNGRVFLGSPRMLTEYLYGWRFDHDDDGTVYVTYNFADPSAFGILSLTPQGTLKLVRFTNKREIWQLQVDQNECDLYGKCGPFGSCDNSSIPICSCFVGFGARNEEEWSRKIWNGGCERKVALNCGKLRNGSEVEDDGFMVYHNMKVPDFAERSDGNQDKCRTDCLANCSCLAYAYDSYIGCMYWSSDLIDLQHFPYGGVDLFIRVPSQLIGSQPQNLITKEQKQMKLDELPLFGYEKLATATNNFHLANKLGKGGFGPVYKGQLEDGQEIAVKRLSKASGQGLEEFMNEVVVISKLQHRNLVRLLGCCVEQDEQMLVYEFMPNKSLDSFIFDPVQKKVLDWKKRFNIIEGIARGILYLHRDSRLRIIHRDLKASNILLDGDMNPKISDFGLARIVRGGDEDEANTRRVVGTYGYMPPEYAMEGLFSDKSDVYSFGVLLLEIVNGRRNTSFHNNEQSLSLVGFAWKLWNEGNVMSLIDPEIWDPQFESSMLRCIHIGLLCVQELPKERPTISTVVLMLISEITHLPPPRQVAFVQKQNCQSSESSQKSQFSSNNNVTLSEVQARPITDPETVTSSNSDFKLGFFTPPNSTNRYVGLWYLSESNIVWVANRDQPLKDSSGVVKIHEDGNLVILNSQNDIIWSTNVSLQITNSSAQIDDSGNLILRDETTGMTMWESFQHPCDALILGHMRISANKITGKKTVFTSWKTPSDPSSGYYTSSLERLDAPEIFQWFNGTRPHWRSGPWNRRVFIGISNMATEYMFGWNMVHDNDGTVYLSYSFGDPFASGIIHFTSNGRLKLVVFNEKNEVLINEVNYYDCDSYGNCGPFGSCDKEKSPICSCLPGFEPANEEEWSRKNWTRGCVRKASLQCGSGYMPPEYAMQGIFSEKSDIYSFGVLLLEIVSGRRSSSFYNKEQSCLVENAWKLWNEGEIISLIDPEIQDPCFESSILRCIHIGLLCVQQLTRERPTMATIVLMLTSEITHLPPIGQVAFVHSQNFPSLRSSTESGYTSKNQVTVSEIQGR</sequence>
<gene>
    <name evidence="25" type="ORF">RJT34_22082</name>
</gene>
<evidence type="ECO:0000256" key="3">
    <source>
        <dbReference type="ARBA" id="ARBA00022475"/>
    </source>
</evidence>
<dbReference type="PANTHER" id="PTHR27002:SF1082">
    <property type="entry name" value="OS06G0693000 PROTEIN"/>
    <property type="match status" value="1"/>
</dbReference>
<feature type="domain" description="Apple" evidence="24">
    <location>
        <begin position="346"/>
        <end position="428"/>
    </location>
</feature>
<evidence type="ECO:0000256" key="7">
    <source>
        <dbReference type="ARBA" id="ARBA00022692"/>
    </source>
</evidence>
<evidence type="ECO:0000256" key="17">
    <source>
        <dbReference type="ARBA" id="ARBA00047899"/>
    </source>
</evidence>
<proteinExistence type="predicted"/>
<dbReference type="InterPro" id="IPR001480">
    <property type="entry name" value="Bulb-type_lectin_dom"/>
</dbReference>
<dbReference type="GO" id="GO:0005886">
    <property type="term" value="C:plasma membrane"/>
    <property type="evidence" value="ECO:0007669"/>
    <property type="project" value="UniProtKB-SubCell"/>
</dbReference>
<comment type="caution">
    <text evidence="19">Lacks conserved residue(s) required for the propagation of feature annotation.</text>
</comment>
<reference evidence="25 26" key="1">
    <citation type="submission" date="2024-01" db="EMBL/GenBank/DDBJ databases">
        <title>The genomes of 5 underutilized Papilionoideae crops provide insights into root nodulation and disease resistance.</title>
        <authorList>
            <person name="Yuan L."/>
        </authorList>
    </citation>
    <scope>NUCLEOTIDE SEQUENCE [LARGE SCALE GENOMIC DNA]</scope>
    <source>
        <strain evidence="25">LY-2023</strain>
        <tissue evidence="25">Leaf</tissue>
    </source>
</reference>
<evidence type="ECO:0000256" key="8">
    <source>
        <dbReference type="ARBA" id="ARBA00022729"/>
    </source>
</evidence>
<dbReference type="InterPro" id="IPR000858">
    <property type="entry name" value="S_locus_glycoprot_dom"/>
</dbReference>
<dbReference type="Proteomes" id="UP001359559">
    <property type="component" value="Unassembled WGS sequence"/>
</dbReference>
<keyword evidence="3" id="KW-1003">Cell membrane</keyword>
<evidence type="ECO:0000256" key="1">
    <source>
        <dbReference type="ARBA" id="ARBA00004251"/>
    </source>
</evidence>
<dbReference type="Pfam" id="PF00954">
    <property type="entry name" value="S_locus_glycop"/>
    <property type="match status" value="2"/>
</dbReference>
<dbReference type="Gene3D" id="3.30.200.20">
    <property type="entry name" value="Phosphorylase Kinase, domain 1"/>
    <property type="match status" value="1"/>
</dbReference>
<comment type="caution">
    <text evidence="25">The sequence shown here is derived from an EMBL/GenBank/DDBJ whole genome shotgun (WGS) entry which is preliminary data.</text>
</comment>
<dbReference type="Pfam" id="PF01453">
    <property type="entry name" value="B_lectin"/>
    <property type="match status" value="2"/>
</dbReference>
<dbReference type="GO" id="GO:0048544">
    <property type="term" value="P:recognition of pollen"/>
    <property type="evidence" value="ECO:0007669"/>
    <property type="project" value="InterPro"/>
</dbReference>
<evidence type="ECO:0000313" key="26">
    <source>
        <dbReference type="Proteomes" id="UP001359559"/>
    </source>
</evidence>
<comment type="subcellular location">
    <subcellularLocation>
        <location evidence="1">Cell membrane</location>
        <topology evidence="1">Single-pass type I membrane protein</topology>
    </subcellularLocation>
</comment>
<evidence type="ECO:0000259" key="23">
    <source>
        <dbReference type="PROSITE" id="PS50927"/>
    </source>
</evidence>
<keyword evidence="6" id="KW-0808">Transferase</keyword>
<dbReference type="InterPro" id="IPR036426">
    <property type="entry name" value="Bulb-type_lectin_dom_sf"/>
</dbReference>
<evidence type="ECO:0000259" key="24">
    <source>
        <dbReference type="PROSITE" id="PS50948"/>
    </source>
</evidence>
<dbReference type="PANTHER" id="PTHR27002">
    <property type="entry name" value="RECEPTOR-LIKE SERINE/THREONINE-PROTEIN KINASE SD1-8"/>
    <property type="match status" value="1"/>
</dbReference>
<keyword evidence="7" id="KW-0812">Transmembrane</keyword>
<name>A0AAN9P642_CLITE</name>
<evidence type="ECO:0000313" key="25">
    <source>
        <dbReference type="EMBL" id="KAK7286818.1"/>
    </source>
</evidence>
<evidence type="ECO:0000256" key="16">
    <source>
        <dbReference type="ARBA" id="ARBA00023180"/>
    </source>
</evidence>
<dbReference type="PROSITE" id="PS00108">
    <property type="entry name" value="PROTEIN_KINASE_ST"/>
    <property type="match status" value="1"/>
</dbReference>
<keyword evidence="9" id="KW-0547">Nucleotide-binding</keyword>
<evidence type="ECO:0000256" key="19">
    <source>
        <dbReference type="PROSITE-ProRule" id="PRU00076"/>
    </source>
</evidence>
<evidence type="ECO:0000256" key="18">
    <source>
        <dbReference type="ARBA" id="ARBA00048679"/>
    </source>
</evidence>
<dbReference type="SUPFAM" id="SSF51110">
    <property type="entry name" value="alpha-D-mannose-specific plant lectins"/>
    <property type="match status" value="2"/>
</dbReference>
<dbReference type="SUPFAM" id="SSF56112">
    <property type="entry name" value="Protein kinase-like (PK-like)"/>
    <property type="match status" value="2"/>
</dbReference>
<dbReference type="CDD" id="cd01098">
    <property type="entry name" value="PAN_AP_plant"/>
    <property type="match status" value="1"/>
</dbReference>
<dbReference type="InterPro" id="IPR000719">
    <property type="entry name" value="Prot_kinase_dom"/>
</dbReference>
<dbReference type="PROSITE" id="PS50927">
    <property type="entry name" value="BULB_LECTIN"/>
    <property type="match status" value="2"/>
</dbReference>
<keyword evidence="11" id="KW-0067">ATP-binding</keyword>
<dbReference type="Pfam" id="PF08276">
    <property type="entry name" value="PAN_2"/>
    <property type="match status" value="1"/>
</dbReference>
<dbReference type="AlphaFoldDB" id="A0AAN9P642"/>
<dbReference type="EC" id="2.7.11.1" evidence="2"/>
<evidence type="ECO:0000256" key="14">
    <source>
        <dbReference type="ARBA" id="ARBA00023157"/>
    </source>
</evidence>
<dbReference type="InterPro" id="IPR001245">
    <property type="entry name" value="Ser-Thr/Tyr_kinase_cat_dom"/>
</dbReference>
<keyword evidence="13" id="KW-0472">Membrane</keyword>
<keyword evidence="12" id="KW-1133">Transmembrane helix</keyword>
<dbReference type="SMART" id="SM00473">
    <property type="entry name" value="PAN_AP"/>
    <property type="match status" value="1"/>
</dbReference>
<keyword evidence="15" id="KW-0675">Receptor</keyword>
<dbReference type="InterPro" id="IPR008271">
    <property type="entry name" value="Ser/Thr_kinase_AS"/>
</dbReference>
<feature type="domain" description="Protein kinase" evidence="21">
    <location>
        <begin position="467"/>
        <end position="744"/>
    </location>
</feature>
<dbReference type="FunFam" id="2.90.10.10:FF:000001">
    <property type="entry name" value="G-type lectin S-receptor-like serine/threonine-protein kinase"/>
    <property type="match status" value="2"/>
</dbReference>
<dbReference type="Gene3D" id="1.10.510.10">
    <property type="entry name" value="Transferase(Phosphotransferase) domain 1"/>
    <property type="match status" value="2"/>
</dbReference>
<dbReference type="FunFam" id="1.10.510.10:FF:000060">
    <property type="entry name" value="G-type lectin S-receptor-like serine/threonine-protein kinase"/>
    <property type="match status" value="1"/>
</dbReference>
<accession>A0AAN9P642</accession>
<dbReference type="GO" id="GO:0005524">
    <property type="term" value="F:ATP binding"/>
    <property type="evidence" value="ECO:0007669"/>
    <property type="project" value="UniProtKB-KW"/>
</dbReference>